<organism evidence="3">
    <name type="scientific">Acromyrmex echinatior</name>
    <name type="common">Panamanian leafcutter ant</name>
    <name type="synonym">Acromyrmex octospinosus echinatior</name>
    <dbReference type="NCBI Taxonomy" id="103372"/>
    <lineage>
        <taxon>Eukaryota</taxon>
        <taxon>Metazoa</taxon>
        <taxon>Ecdysozoa</taxon>
        <taxon>Arthropoda</taxon>
        <taxon>Hexapoda</taxon>
        <taxon>Insecta</taxon>
        <taxon>Pterygota</taxon>
        <taxon>Neoptera</taxon>
        <taxon>Endopterygota</taxon>
        <taxon>Hymenoptera</taxon>
        <taxon>Apocrita</taxon>
        <taxon>Aculeata</taxon>
        <taxon>Formicoidea</taxon>
        <taxon>Formicidae</taxon>
        <taxon>Myrmicinae</taxon>
        <taxon>Acromyrmex</taxon>
    </lineage>
</organism>
<evidence type="ECO:0000256" key="1">
    <source>
        <dbReference type="SAM" id="MobiDB-lite"/>
    </source>
</evidence>
<gene>
    <name evidence="2" type="ORF">G5I_02516</name>
</gene>
<feature type="compositionally biased region" description="Basic and acidic residues" evidence="1">
    <location>
        <begin position="111"/>
        <end position="120"/>
    </location>
</feature>
<evidence type="ECO:0000313" key="3">
    <source>
        <dbReference type="Proteomes" id="UP000007755"/>
    </source>
</evidence>
<sequence length="162" mass="18429">MEEDSDIVEGEWKREKKHEIHHGRMMLDRVSSELPRGTFFRTLLEISASSQYPLNKCSRNGRFAVEKVSSAAAERSCSEAHAYIFQDCGGSAARKRMRSVDGMEMSGTRSETGKRDRTAEMRVSGGGRGEQRAETEEEKSTRGRTEREAKRGRHYTNGREEH</sequence>
<evidence type="ECO:0000313" key="2">
    <source>
        <dbReference type="EMBL" id="EGI68737.1"/>
    </source>
</evidence>
<name>F4WAH9_ACREC</name>
<dbReference type="EMBL" id="GL888050">
    <property type="protein sequence ID" value="EGI68737.1"/>
    <property type="molecule type" value="Genomic_DNA"/>
</dbReference>
<dbReference type="AlphaFoldDB" id="F4WAH9"/>
<dbReference type="InParanoid" id="F4WAH9"/>
<keyword evidence="3" id="KW-1185">Reference proteome</keyword>
<feature type="region of interest" description="Disordered" evidence="1">
    <location>
        <begin position="91"/>
        <end position="162"/>
    </location>
</feature>
<proteinExistence type="predicted"/>
<accession>F4WAH9</accession>
<reference evidence="2" key="1">
    <citation type="submission" date="2011-02" db="EMBL/GenBank/DDBJ databases">
        <title>The genome of the leaf-cutting ant Acromyrmex echinatior suggests key adaptations to social evolution and fungus farming.</title>
        <authorList>
            <person name="Nygaard S."/>
            <person name="Zhang G."/>
        </authorList>
    </citation>
    <scope>NUCLEOTIDE SEQUENCE</scope>
</reference>
<feature type="compositionally biased region" description="Basic and acidic residues" evidence="1">
    <location>
        <begin position="129"/>
        <end position="149"/>
    </location>
</feature>
<dbReference type="Proteomes" id="UP000007755">
    <property type="component" value="Unassembled WGS sequence"/>
</dbReference>
<protein>
    <submittedName>
        <fullName evidence="2">Uncharacterized protein</fullName>
    </submittedName>
</protein>